<reference evidence="3 4" key="1">
    <citation type="submission" date="2016-11" db="EMBL/GenBank/DDBJ databases">
        <authorList>
            <person name="Jaros S."/>
            <person name="Januszkiewicz K."/>
            <person name="Wedrychowicz H."/>
        </authorList>
    </citation>
    <scope>NUCLEOTIDE SEQUENCE [LARGE SCALE GENOMIC DNA]</scope>
    <source>
        <strain evidence="3 4">GAS242</strain>
    </source>
</reference>
<evidence type="ECO:0000256" key="1">
    <source>
        <dbReference type="ARBA" id="ARBA00022679"/>
    </source>
</evidence>
<name>A0A1M5GVY3_9BRAD</name>
<dbReference type="GO" id="GO:0009103">
    <property type="term" value="P:lipopolysaccharide biosynthetic process"/>
    <property type="evidence" value="ECO:0007669"/>
    <property type="project" value="TreeGrafter"/>
</dbReference>
<dbReference type="Proteomes" id="UP000190675">
    <property type="component" value="Chromosome I"/>
</dbReference>
<dbReference type="SUPFAM" id="SSF53756">
    <property type="entry name" value="UDP-Glycosyltransferase/glycogen phosphorylase"/>
    <property type="match status" value="1"/>
</dbReference>
<dbReference type="GO" id="GO:0016757">
    <property type="term" value="F:glycosyltransferase activity"/>
    <property type="evidence" value="ECO:0007669"/>
    <property type="project" value="InterPro"/>
</dbReference>
<dbReference type="PANTHER" id="PTHR46401">
    <property type="entry name" value="GLYCOSYLTRANSFERASE WBBK-RELATED"/>
    <property type="match status" value="1"/>
</dbReference>
<proteinExistence type="predicted"/>
<organism evidence="3 4">
    <name type="scientific">Bradyrhizobium erythrophlei</name>
    <dbReference type="NCBI Taxonomy" id="1437360"/>
    <lineage>
        <taxon>Bacteria</taxon>
        <taxon>Pseudomonadati</taxon>
        <taxon>Pseudomonadota</taxon>
        <taxon>Alphaproteobacteria</taxon>
        <taxon>Hyphomicrobiales</taxon>
        <taxon>Nitrobacteraceae</taxon>
        <taxon>Bradyrhizobium</taxon>
    </lineage>
</organism>
<sequence length="350" mass="36548">MVGRFAFAVPGDLATPTGGYGYDRRMMAELGDLGWQIDHLDLGEGFPWPDEATRAEAQTQLSAVPAGRPIVIDGLALGVLPEAALRLAARNPLLALVHHPLALEWGLSAAQADALRRSERAALAAVKSVVVTSAATASLVVSDYGVPAERILVARPGSDPVPLAQGSHGDIVRLLSVGAVVPRKGFDVLIAALATLIDLPWRLAIAGDRTRDRNATARLDTDIACYALGDRIAALGAVSPERLAALYTEADLFVLASRFEGYGMAYAEAIAHGLPVIGSTAGAIPDTVPPDAGLLVAPGDIEALAQALRRVIGDAALRRRLAEAARAAAPQLPTWRQSAKIFAGALERLA</sequence>
<accession>A0A1M5GVY3</accession>
<dbReference type="InterPro" id="IPR001296">
    <property type="entry name" value="Glyco_trans_1"/>
</dbReference>
<dbReference type="EMBL" id="LT670818">
    <property type="protein sequence ID" value="SHG07891.1"/>
    <property type="molecule type" value="Genomic_DNA"/>
</dbReference>
<evidence type="ECO:0000313" key="4">
    <source>
        <dbReference type="Proteomes" id="UP000190675"/>
    </source>
</evidence>
<evidence type="ECO:0000313" key="3">
    <source>
        <dbReference type="EMBL" id="SHG07891.1"/>
    </source>
</evidence>
<evidence type="ECO:0000259" key="2">
    <source>
        <dbReference type="Pfam" id="PF00534"/>
    </source>
</evidence>
<protein>
    <submittedName>
        <fullName evidence="3">Glycosyltransferase involved in cell wall bisynthesis</fullName>
    </submittedName>
</protein>
<dbReference type="AlphaFoldDB" id="A0A1M5GVY3"/>
<dbReference type="CDD" id="cd03801">
    <property type="entry name" value="GT4_PimA-like"/>
    <property type="match status" value="1"/>
</dbReference>
<dbReference type="RefSeq" id="WP_244567802.1">
    <property type="nucleotide sequence ID" value="NZ_LT670818.1"/>
</dbReference>
<dbReference type="Gene3D" id="3.40.50.2000">
    <property type="entry name" value="Glycogen Phosphorylase B"/>
    <property type="match status" value="2"/>
</dbReference>
<dbReference type="Pfam" id="PF00534">
    <property type="entry name" value="Glycos_transf_1"/>
    <property type="match status" value="1"/>
</dbReference>
<gene>
    <name evidence="3" type="ORF">SAMN05444169_0414</name>
</gene>
<keyword evidence="1 3" id="KW-0808">Transferase</keyword>
<feature type="domain" description="Glycosyl transferase family 1" evidence="2">
    <location>
        <begin position="174"/>
        <end position="326"/>
    </location>
</feature>
<dbReference type="PANTHER" id="PTHR46401:SF2">
    <property type="entry name" value="GLYCOSYLTRANSFERASE WBBK-RELATED"/>
    <property type="match status" value="1"/>
</dbReference>